<dbReference type="EMBL" id="KV454208">
    <property type="protein sequence ID" value="ODQ62897.1"/>
    <property type="molecule type" value="Genomic_DNA"/>
</dbReference>
<dbReference type="GeneID" id="30200330"/>
<evidence type="ECO:0000313" key="2">
    <source>
        <dbReference type="Proteomes" id="UP000094112"/>
    </source>
</evidence>
<sequence length="332" mass="38044">MSRRLKTCLLKLTKSPSKKLPRPLLETIEKQKALEESFGFTQYPDPKVDAFMKKMNPIRKKQMITKLHPAGLYGMRAKEDFQRKKIHKGHNKETKLIKQAQRITLSPLRLQDELFQRYKGIRYNIYKKDLLENSVTLFVDDISDTASDVNYQNKIQTPILQLDASIQFKTVYSSIYKKVLKHDPILKDLVGKIEAPKILKPFGQERPTFKTIHIPNNSVNFAANAIEFLQKEKNAYKLFGVYVSLKKSPKISEELVQILQSFNDTSTPSTSTYDNLLKIAKESQSTANATTKRLLTTLGEADLLSVSIKDESITFTKPTSTAQEKNEIWKAD</sequence>
<name>A0A1E3PDE6_WICAA</name>
<proteinExistence type="predicted"/>
<keyword evidence="2" id="KW-1185">Reference proteome</keyword>
<dbReference type="Proteomes" id="UP000094112">
    <property type="component" value="Unassembled WGS sequence"/>
</dbReference>
<protein>
    <submittedName>
        <fullName evidence="1">Uncharacterized protein</fullName>
    </submittedName>
</protein>
<organism evidence="1 2">
    <name type="scientific">Wickerhamomyces anomalus (strain ATCC 58044 / CBS 1984 / NCYC 433 / NRRL Y-366-8)</name>
    <name type="common">Yeast</name>
    <name type="synonym">Hansenula anomala</name>
    <dbReference type="NCBI Taxonomy" id="683960"/>
    <lineage>
        <taxon>Eukaryota</taxon>
        <taxon>Fungi</taxon>
        <taxon>Dikarya</taxon>
        <taxon>Ascomycota</taxon>
        <taxon>Saccharomycotina</taxon>
        <taxon>Saccharomycetes</taxon>
        <taxon>Phaffomycetales</taxon>
        <taxon>Wickerhamomycetaceae</taxon>
        <taxon>Wickerhamomyces</taxon>
    </lineage>
</organism>
<dbReference type="OrthoDB" id="10615660at2759"/>
<dbReference type="AlphaFoldDB" id="A0A1E3PDE6"/>
<accession>A0A1E3PDE6</accession>
<evidence type="ECO:0000313" key="1">
    <source>
        <dbReference type="EMBL" id="ODQ62897.1"/>
    </source>
</evidence>
<gene>
    <name evidence="1" type="ORF">WICANDRAFT_60943</name>
</gene>
<dbReference type="RefSeq" id="XP_019042104.1">
    <property type="nucleotide sequence ID" value="XM_019183084.1"/>
</dbReference>
<reference evidence="1 2" key="1">
    <citation type="journal article" date="2016" name="Proc. Natl. Acad. Sci. U.S.A.">
        <title>Comparative genomics of biotechnologically important yeasts.</title>
        <authorList>
            <person name="Riley R."/>
            <person name="Haridas S."/>
            <person name="Wolfe K.H."/>
            <person name="Lopes M.R."/>
            <person name="Hittinger C.T."/>
            <person name="Goeker M."/>
            <person name="Salamov A.A."/>
            <person name="Wisecaver J.H."/>
            <person name="Long T.M."/>
            <person name="Calvey C.H."/>
            <person name="Aerts A.L."/>
            <person name="Barry K.W."/>
            <person name="Choi C."/>
            <person name="Clum A."/>
            <person name="Coughlan A.Y."/>
            <person name="Deshpande S."/>
            <person name="Douglass A.P."/>
            <person name="Hanson S.J."/>
            <person name="Klenk H.-P."/>
            <person name="LaButti K.M."/>
            <person name="Lapidus A."/>
            <person name="Lindquist E.A."/>
            <person name="Lipzen A.M."/>
            <person name="Meier-Kolthoff J.P."/>
            <person name="Ohm R.A."/>
            <person name="Otillar R.P."/>
            <person name="Pangilinan J.L."/>
            <person name="Peng Y."/>
            <person name="Rokas A."/>
            <person name="Rosa C.A."/>
            <person name="Scheuner C."/>
            <person name="Sibirny A.A."/>
            <person name="Slot J.C."/>
            <person name="Stielow J.B."/>
            <person name="Sun H."/>
            <person name="Kurtzman C.P."/>
            <person name="Blackwell M."/>
            <person name="Grigoriev I.V."/>
            <person name="Jeffries T.W."/>
        </authorList>
    </citation>
    <scope>NUCLEOTIDE SEQUENCE [LARGE SCALE GENOMIC DNA]</scope>
    <source>
        <strain evidence="2">ATCC 58044 / CBS 1984 / NCYC 433 / NRRL Y-366-8</strain>
    </source>
</reference>